<dbReference type="Proteomes" id="UP000242616">
    <property type="component" value="Unassembled WGS sequence"/>
</dbReference>
<gene>
    <name evidence="2" type="ORF">XJ44_08890</name>
</gene>
<organism evidence="2 3">
    <name type="scientific">Thermosipho affectus</name>
    <dbReference type="NCBI Taxonomy" id="660294"/>
    <lineage>
        <taxon>Bacteria</taxon>
        <taxon>Thermotogati</taxon>
        <taxon>Thermotogota</taxon>
        <taxon>Thermotogae</taxon>
        <taxon>Thermotogales</taxon>
        <taxon>Fervidobacteriaceae</taxon>
        <taxon>Thermosipho</taxon>
    </lineage>
</organism>
<comment type="caution">
    <text evidence="2">The sequence shown here is derived from an EMBL/GenBank/DDBJ whole genome shotgun (WGS) entry which is preliminary data.</text>
</comment>
<feature type="domain" description="RNase H type-1" evidence="1">
    <location>
        <begin position="1"/>
        <end position="135"/>
    </location>
</feature>
<evidence type="ECO:0000313" key="2">
    <source>
        <dbReference type="EMBL" id="ONN26565.1"/>
    </source>
</evidence>
<protein>
    <recommendedName>
        <fullName evidence="1">RNase H type-1 domain-containing protein</fullName>
    </recommendedName>
</protein>
<dbReference type="InterPro" id="IPR012337">
    <property type="entry name" value="RNaseH-like_sf"/>
</dbReference>
<name>A0ABX3IFG6_9BACT</name>
<sequence>MVTIYVDGSWNCEIPDIAGWGFVALRGKTILKVKKGIVRGNTSLNSTYGEFTSVIKALEWALSRNITEVTIAYDFLPIEKLAIGKMKPYSEISLYYLKSINYFKQYMNIYFKKVKAHSRVEYNEWADSLAKRAISKKIVFGYRLYQC</sequence>
<dbReference type="RefSeq" id="WP_075666623.1">
    <property type="nucleotide sequence ID" value="NZ_LBFC01000023.1"/>
</dbReference>
<evidence type="ECO:0000313" key="3">
    <source>
        <dbReference type="Proteomes" id="UP000242616"/>
    </source>
</evidence>
<dbReference type="Gene3D" id="3.30.420.10">
    <property type="entry name" value="Ribonuclease H-like superfamily/Ribonuclease H"/>
    <property type="match status" value="1"/>
</dbReference>
<dbReference type="InterPro" id="IPR036397">
    <property type="entry name" value="RNaseH_sf"/>
</dbReference>
<proteinExistence type="predicted"/>
<keyword evidence="3" id="KW-1185">Reference proteome</keyword>
<reference evidence="2 3" key="1">
    <citation type="submission" date="2015-06" db="EMBL/GenBank/DDBJ databases">
        <title>Genome sequencing of Thermotogales isolates from hydrothermal vents.</title>
        <authorList>
            <person name="Haverkamp T.H."/>
            <person name="Kublanov I.V."/>
            <person name="Nesbo C.L."/>
        </authorList>
    </citation>
    <scope>NUCLEOTIDE SEQUENCE [LARGE SCALE GENOMIC DNA]</scope>
    <source>
        <strain evidence="3">ik275mar</strain>
    </source>
</reference>
<evidence type="ECO:0000259" key="1">
    <source>
        <dbReference type="PROSITE" id="PS50879"/>
    </source>
</evidence>
<dbReference type="Pfam" id="PF00075">
    <property type="entry name" value="RNase_H"/>
    <property type="match status" value="1"/>
</dbReference>
<dbReference type="PROSITE" id="PS50879">
    <property type="entry name" value="RNASE_H_1"/>
    <property type="match status" value="1"/>
</dbReference>
<dbReference type="InterPro" id="IPR002156">
    <property type="entry name" value="RNaseH_domain"/>
</dbReference>
<dbReference type="EMBL" id="LBFC01000023">
    <property type="protein sequence ID" value="ONN26565.1"/>
    <property type="molecule type" value="Genomic_DNA"/>
</dbReference>
<dbReference type="SUPFAM" id="SSF53098">
    <property type="entry name" value="Ribonuclease H-like"/>
    <property type="match status" value="1"/>
</dbReference>
<accession>A0ABX3IFG6</accession>